<proteinExistence type="predicted"/>
<dbReference type="Proteomes" id="UP000252224">
    <property type="component" value="Segment"/>
</dbReference>
<evidence type="ECO:0000313" key="2">
    <source>
        <dbReference type="Proteomes" id="UP000252224"/>
    </source>
</evidence>
<name>A0A2Z5H9T2_9CAUD</name>
<protein>
    <submittedName>
        <fullName evidence="1">Uncharacterized protein</fullName>
    </submittedName>
</protein>
<sequence length="99" mass="11757">MTEFQYRRVDKPYKYIAAQMGSTMEPLPHWFRSMVELGLMRFDSDGNVEVTTITGAWALVMPGDWVVVQRRDKDQGWLTAQFMIFHVEHEDFIKVWEKV</sequence>
<gene>
    <name evidence="1" type="ORF">phCDa_23</name>
</gene>
<dbReference type="EMBL" id="MH382836">
    <property type="protein sequence ID" value="AXC36467.1"/>
    <property type="molecule type" value="Genomic_DNA"/>
</dbReference>
<accession>A0A2Z5H9T2</accession>
<keyword evidence="2" id="KW-1185">Reference proteome</keyword>
<reference evidence="1 2" key="1">
    <citation type="submission" date="2018-05" db="EMBL/GenBank/DDBJ databases">
        <title>Genomic characterization of a novel Pseudomonas phage phCDa.</title>
        <authorList>
            <person name="Chen C."/>
            <person name="Lu D."/>
            <person name="Wang J."/>
            <person name="Fu R."/>
        </authorList>
    </citation>
    <scope>NUCLEOTIDE SEQUENCE [LARGE SCALE GENOMIC DNA]</scope>
</reference>
<evidence type="ECO:0000313" key="1">
    <source>
        <dbReference type="EMBL" id="AXC36467.1"/>
    </source>
</evidence>
<organism evidence="1 2">
    <name type="scientific">Pseudomonas phage phCDa</name>
    <dbReference type="NCBI Taxonomy" id="2268587"/>
    <lineage>
        <taxon>Viruses</taxon>
        <taxon>Duplodnaviria</taxon>
        <taxon>Heunggongvirae</taxon>
        <taxon>Uroviricota</taxon>
        <taxon>Caudoviricetes</taxon>
        <taxon>Schitoviridae</taxon>
        <taxon>Shizishanvirus</taxon>
        <taxon>Shizishanvirus phCDa</taxon>
    </lineage>
</organism>